<name>A0A9N9AXC1_9GLOM</name>
<accession>A0A9N9AXC1</accession>
<evidence type="ECO:0000256" key="1">
    <source>
        <dbReference type="SAM" id="MobiDB-lite"/>
    </source>
</evidence>
<feature type="compositionally biased region" description="Polar residues" evidence="1">
    <location>
        <begin position="35"/>
        <end position="57"/>
    </location>
</feature>
<gene>
    <name evidence="2" type="ORF">AGERDE_LOCUS6403</name>
</gene>
<dbReference type="EMBL" id="CAJVPL010000993">
    <property type="protein sequence ID" value="CAG8545573.1"/>
    <property type="molecule type" value="Genomic_DNA"/>
</dbReference>
<dbReference type="Proteomes" id="UP000789831">
    <property type="component" value="Unassembled WGS sequence"/>
</dbReference>
<comment type="caution">
    <text evidence="2">The sequence shown here is derived from an EMBL/GenBank/DDBJ whole genome shotgun (WGS) entry which is preliminary data.</text>
</comment>
<proteinExistence type="predicted"/>
<sequence length="114" mass="12629">MVVALGNPIEEVPVDASPDGVELAPQLPLHPPGMQISSLRQQPLLSEQRQHPLTPQLTELGPQPPLHPPALATKEYFKVNLLLKKVVKRFASFPLKGRRSKSETAEGYNSEDKY</sequence>
<evidence type="ECO:0000313" key="3">
    <source>
        <dbReference type="Proteomes" id="UP000789831"/>
    </source>
</evidence>
<evidence type="ECO:0000313" key="2">
    <source>
        <dbReference type="EMBL" id="CAG8545573.1"/>
    </source>
</evidence>
<feature type="region of interest" description="Disordered" evidence="1">
    <location>
        <begin position="1"/>
        <end position="69"/>
    </location>
</feature>
<protein>
    <submittedName>
        <fullName evidence="2">1215_t:CDS:1</fullName>
    </submittedName>
</protein>
<reference evidence="2" key="1">
    <citation type="submission" date="2021-06" db="EMBL/GenBank/DDBJ databases">
        <authorList>
            <person name="Kallberg Y."/>
            <person name="Tangrot J."/>
            <person name="Rosling A."/>
        </authorList>
    </citation>
    <scope>NUCLEOTIDE SEQUENCE</scope>
    <source>
        <strain evidence="2">MT106</strain>
    </source>
</reference>
<organism evidence="2 3">
    <name type="scientific">Ambispora gerdemannii</name>
    <dbReference type="NCBI Taxonomy" id="144530"/>
    <lineage>
        <taxon>Eukaryota</taxon>
        <taxon>Fungi</taxon>
        <taxon>Fungi incertae sedis</taxon>
        <taxon>Mucoromycota</taxon>
        <taxon>Glomeromycotina</taxon>
        <taxon>Glomeromycetes</taxon>
        <taxon>Archaeosporales</taxon>
        <taxon>Ambisporaceae</taxon>
        <taxon>Ambispora</taxon>
    </lineage>
</organism>
<dbReference type="AlphaFoldDB" id="A0A9N9AXC1"/>
<keyword evidence="3" id="KW-1185">Reference proteome</keyword>